<proteinExistence type="predicted"/>
<dbReference type="Proteomes" id="UP000887159">
    <property type="component" value="Unassembled WGS sequence"/>
</dbReference>
<dbReference type="AlphaFoldDB" id="A0A8X6R8L3"/>
<comment type="caution">
    <text evidence="1">The sequence shown here is derived from an EMBL/GenBank/DDBJ whole genome shotgun (WGS) entry which is preliminary data.</text>
</comment>
<evidence type="ECO:0000313" key="1">
    <source>
        <dbReference type="EMBL" id="GFX87489.1"/>
    </source>
</evidence>
<name>A0A8X6R8L3_TRICX</name>
<reference evidence="1" key="1">
    <citation type="submission" date="2020-08" db="EMBL/GenBank/DDBJ databases">
        <title>Multicomponent nature underlies the extraordinary mechanical properties of spider dragline silk.</title>
        <authorList>
            <person name="Kono N."/>
            <person name="Nakamura H."/>
            <person name="Mori M."/>
            <person name="Yoshida Y."/>
            <person name="Ohtoshi R."/>
            <person name="Malay A.D."/>
            <person name="Moran D.A.P."/>
            <person name="Tomita M."/>
            <person name="Numata K."/>
            <person name="Arakawa K."/>
        </authorList>
    </citation>
    <scope>NUCLEOTIDE SEQUENCE</scope>
</reference>
<organism evidence="1 2">
    <name type="scientific">Trichonephila clavipes</name>
    <name type="common">Golden silk orbweaver</name>
    <name type="synonym">Nephila clavipes</name>
    <dbReference type="NCBI Taxonomy" id="2585209"/>
    <lineage>
        <taxon>Eukaryota</taxon>
        <taxon>Metazoa</taxon>
        <taxon>Ecdysozoa</taxon>
        <taxon>Arthropoda</taxon>
        <taxon>Chelicerata</taxon>
        <taxon>Arachnida</taxon>
        <taxon>Araneae</taxon>
        <taxon>Araneomorphae</taxon>
        <taxon>Entelegynae</taxon>
        <taxon>Araneoidea</taxon>
        <taxon>Nephilidae</taxon>
        <taxon>Trichonephila</taxon>
    </lineage>
</organism>
<dbReference type="EMBL" id="BMAU01021035">
    <property type="protein sequence ID" value="GFX87489.1"/>
    <property type="molecule type" value="Genomic_DNA"/>
</dbReference>
<sequence length="73" mass="8075">MQLLDKRIVAVSLRSITLPILVGNLYYPYSSYFGGICDDLAASNNSDTADEDYVENVAQEEGCLLVLQRTTMP</sequence>
<keyword evidence="2" id="KW-1185">Reference proteome</keyword>
<gene>
    <name evidence="1" type="ORF">TNCV_1330231</name>
</gene>
<accession>A0A8X6R8L3</accession>
<protein>
    <submittedName>
        <fullName evidence="1">Uncharacterized protein</fullName>
    </submittedName>
</protein>
<evidence type="ECO:0000313" key="2">
    <source>
        <dbReference type="Proteomes" id="UP000887159"/>
    </source>
</evidence>